<dbReference type="AlphaFoldDB" id="A0A1R4LL28"/>
<organism evidence="1 2">
    <name type="scientific">Vibrio ruber (strain DSM 16370 / JCM 11486 / BCRC 17186 / CECT 7878 / LMG 23124 / VR1)</name>
    <dbReference type="NCBI Taxonomy" id="1123498"/>
    <lineage>
        <taxon>Bacteria</taxon>
        <taxon>Pseudomonadati</taxon>
        <taxon>Pseudomonadota</taxon>
        <taxon>Gammaproteobacteria</taxon>
        <taxon>Vibrionales</taxon>
        <taxon>Vibrionaceae</taxon>
        <taxon>Vibrio</taxon>
    </lineage>
</organism>
<proteinExistence type="predicted"/>
<dbReference type="EMBL" id="FULE01000031">
    <property type="protein sequence ID" value="SJN57280.1"/>
    <property type="molecule type" value="Genomic_DNA"/>
</dbReference>
<accession>A0A1R4LL28</accession>
<reference evidence="2" key="1">
    <citation type="submission" date="2017-02" db="EMBL/GenBank/DDBJ databases">
        <authorList>
            <person name="Rodrigo-Torres L."/>
            <person name="Arahal R.D."/>
            <person name="Lucena T."/>
        </authorList>
    </citation>
    <scope>NUCLEOTIDE SEQUENCE [LARGE SCALE GENOMIC DNA]</scope>
    <source>
        <strain evidence="2">CECT 7878</strain>
    </source>
</reference>
<gene>
    <name evidence="1" type="ORF">VR7878_02220</name>
</gene>
<name>A0A1R4LL28_VIBR1</name>
<evidence type="ECO:0000313" key="1">
    <source>
        <dbReference type="EMBL" id="SJN57280.1"/>
    </source>
</evidence>
<dbReference type="Proteomes" id="UP000188276">
    <property type="component" value="Unassembled WGS sequence"/>
</dbReference>
<protein>
    <submittedName>
        <fullName evidence="1">Uncharacterized protein</fullName>
    </submittedName>
</protein>
<keyword evidence="2" id="KW-1185">Reference proteome</keyword>
<evidence type="ECO:0000313" key="2">
    <source>
        <dbReference type="Proteomes" id="UP000188276"/>
    </source>
</evidence>
<dbReference type="STRING" id="1123498.VR7878_02220"/>
<sequence>MLNPDFVITSACQLAIMSDNYTYTYFHRKTYDHRNRRCWHDWQQYRKSPE</sequence>